<comment type="similarity">
    <text evidence="1">Belongs to the CWC26 family.</text>
</comment>
<dbReference type="InterPro" id="IPR051112">
    <property type="entry name" value="CWC26_splicing_factor"/>
</dbReference>
<dbReference type="CTD" id="84811"/>
<evidence type="ECO:0000256" key="2">
    <source>
        <dbReference type="ARBA" id="ARBA00014454"/>
    </source>
</evidence>
<feature type="compositionally biased region" description="Basic and acidic residues" evidence="3">
    <location>
        <begin position="314"/>
        <end position="333"/>
    </location>
</feature>
<feature type="region of interest" description="Disordered" evidence="3">
    <location>
        <begin position="80"/>
        <end position="489"/>
    </location>
</feature>
<feature type="region of interest" description="Disordered" evidence="3">
    <location>
        <begin position="504"/>
        <end position="537"/>
    </location>
</feature>
<dbReference type="GO" id="GO:0000398">
    <property type="term" value="P:mRNA splicing, via spliceosome"/>
    <property type="evidence" value="ECO:0007669"/>
    <property type="project" value="TreeGrafter"/>
</dbReference>
<dbReference type="OMA" id="FEAEFQF"/>
<evidence type="ECO:0000256" key="1">
    <source>
        <dbReference type="ARBA" id="ARBA00011069"/>
    </source>
</evidence>
<reference evidence="5" key="1">
    <citation type="submission" date="2025-08" db="UniProtKB">
        <authorList>
            <consortium name="RefSeq"/>
        </authorList>
    </citation>
    <scope>IDENTIFICATION</scope>
</reference>
<dbReference type="Proteomes" id="UP000694845">
    <property type="component" value="Unplaced"/>
</dbReference>
<feature type="compositionally biased region" description="Basic and acidic residues" evidence="3">
    <location>
        <begin position="508"/>
        <end position="537"/>
    </location>
</feature>
<protein>
    <recommendedName>
        <fullName evidence="2">BUD13 homolog</fullName>
    </recommendedName>
</protein>
<proteinExistence type="inferred from homology"/>
<name>A0A8B7YWC8_ACAPL</name>
<dbReference type="RefSeq" id="XP_022097623.1">
    <property type="nucleotide sequence ID" value="XM_022241931.1"/>
</dbReference>
<dbReference type="PANTHER" id="PTHR31809:SF0">
    <property type="entry name" value="BUD13 HOMOLOG"/>
    <property type="match status" value="1"/>
</dbReference>
<feature type="compositionally biased region" description="Basic and acidic residues" evidence="3">
    <location>
        <begin position="237"/>
        <end position="252"/>
    </location>
</feature>
<dbReference type="GO" id="GO:0003723">
    <property type="term" value="F:RNA binding"/>
    <property type="evidence" value="ECO:0007669"/>
    <property type="project" value="TreeGrafter"/>
</dbReference>
<dbReference type="KEGG" id="aplc:110983048"/>
<evidence type="ECO:0000256" key="3">
    <source>
        <dbReference type="SAM" id="MobiDB-lite"/>
    </source>
</evidence>
<organism evidence="4 5">
    <name type="scientific">Acanthaster planci</name>
    <name type="common">Crown-of-thorns starfish</name>
    <dbReference type="NCBI Taxonomy" id="133434"/>
    <lineage>
        <taxon>Eukaryota</taxon>
        <taxon>Metazoa</taxon>
        <taxon>Echinodermata</taxon>
        <taxon>Eleutherozoa</taxon>
        <taxon>Asterozoa</taxon>
        <taxon>Asteroidea</taxon>
        <taxon>Valvatacea</taxon>
        <taxon>Valvatida</taxon>
        <taxon>Acanthasteridae</taxon>
        <taxon>Acanthaster</taxon>
    </lineage>
</organism>
<sequence length="667" mass="75287">MALPLDQREYLKRYLSAEPEDLKKKKRRKKVKTAVKVTRTFTIVDDDVDFRTLAPASEKQDEISNPLIADETPVVADVVDERPRDQVILEEYRTSRKWKTMGDDDLARKSRDANKRGRSRRDTSDLDLSPDRSSTSKSKPVRRAHEGGGLGHLKGQSRSKARQDGSDSDQSPPRQGRNRNGDQRGDRPSGKPVKHDSDSDLSPPRGGHDRRGGRPSGRPVRHDSDSDLSPPRGGHNRRGDRPSGKPVRHDSDSDLSPSRGGHDRRGGRPSGRPVRHDSESDLSPTRGGHDRSGGRPSSQPARHNSDSDLSPQRAGHDRRGDRPPGRPARHDSDSDLSPPRKRQEKGGKISSGKPARHDSDSDLSPPRKGQDRRGDTRSDRSSARPTRHNSDSDLSPPRRRQSRKDDRTTRHDSDSDLSPPRQRQRSDRNSDISPVRRVAPGRGKELPGPRISVGRGEHMRPEKTLTGTTAGLSDAKSMRRENEESRRRDAEMYAKLGDDVSGKSAKTVFRDKSGRVRDLETEKRRKREEDAKKAEEDQKFVEWGKGVAQTARQREFIKDALHEMDKPLARYRDDQDLDDMLKGVEREGDPMMAFLKKKQTKKQAAMGVKAKPKYQGPPPPPNRFNIAPGYRWDGVDRSNGFEKKFFLRQAEKRASKEMAYKWSTEDM</sequence>
<feature type="compositionally biased region" description="Basic and acidic residues" evidence="3">
    <location>
        <begin position="179"/>
        <end position="198"/>
    </location>
</feature>
<feature type="compositionally biased region" description="Polar residues" evidence="3">
    <location>
        <begin position="295"/>
        <end position="310"/>
    </location>
</feature>
<feature type="compositionally biased region" description="Basic and acidic residues" evidence="3">
    <location>
        <begin position="80"/>
        <end position="124"/>
    </location>
</feature>
<dbReference type="GeneID" id="110983048"/>
<evidence type="ECO:0000313" key="4">
    <source>
        <dbReference type="Proteomes" id="UP000694845"/>
    </source>
</evidence>
<keyword evidence="4" id="KW-1185">Reference proteome</keyword>
<dbReference type="Pfam" id="PF09736">
    <property type="entry name" value="Bud13"/>
    <property type="match status" value="1"/>
</dbReference>
<feature type="compositionally biased region" description="Basic and acidic residues" evidence="3">
    <location>
        <begin position="368"/>
        <end position="382"/>
    </location>
</feature>
<dbReference type="GO" id="GO:0070274">
    <property type="term" value="C:RES complex"/>
    <property type="evidence" value="ECO:0007669"/>
    <property type="project" value="TreeGrafter"/>
</dbReference>
<feature type="region of interest" description="Disordered" evidence="3">
    <location>
        <begin position="603"/>
        <end position="624"/>
    </location>
</feature>
<dbReference type="GO" id="GO:0005684">
    <property type="term" value="C:U2-type spliceosomal complex"/>
    <property type="evidence" value="ECO:0007669"/>
    <property type="project" value="TreeGrafter"/>
</dbReference>
<gene>
    <name evidence="5" type="primary">LOC110983048</name>
</gene>
<dbReference type="PANTHER" id="PTHR31809">
    <property type="entry name" value="BUD13 HOMOLOG"/>
    <property type="match status" value="1"/>
</dbReference>
<feature type="compositionally biased region" description="Basic and acidic residues" evidence="3">
    <location>
        <begin position="403"/>
        <end position="414"/>
    </location>
</feature>
<dbReference type="AlphaFoldDB" id="A0A8B7YWC8"/>
<dbReference type="OrthoDB" id="6022at2759"/>
<dbReference type="InterPro" id="IPR018609">
    <property type="entry name" value="Bud13"/>
</dbReference>
<accession>A0A8B7YWC8</accession>
<evidence type="ECO:0000313" key="5">
    <source>
        <dbReference type="RefSeq" id="XP_022097623.1"/>
    </source>
</evidence>
<feature type="compositionally biased region" description="Basic and acidic residues" evidence="3">
    <location>
        <begin position="476"/>
        <end position="489"/>
    </location>
</feature>